<sequence>MEAHDPYSRRTSAPSWSAQQPIPQPQRGVTYPHPSAAKSNVQLASSTSSRAKPSTTACAYPERCVFCNVQVDDIIKTMPPFLHPPTEARMKGEDKASRCAKYIKSDDGQILITAVSWKASGVNKVLTREQLCNAWYVLTNNFLLCACVMSGLKRAWADGIFLGNAERDAGECRTQAWRIVQKRKRIDDFIWSLHELEETRTAPSSFNHDQGAALELAAASDYREKLLTGDGYSLGAEWIRLRDGLVAVGGEYYKQLGPILPFPTDDGPELEPLPAYSK</sequence>
<reference evidence="2 3" key="1">
    <citation type="submission" date="2023-08" db="EMBL/GenBank/DDBJ databases">
        <title>Annotated Genome Sequence of Vanrija albida AlHP1.</title>
        <authorList>
            <person name="Herzog R."/>
        </authorList>
    </citation>
    <scope>NUCLEOTIDE SEQUENCE [LARGE SCALE GENOMIC DNA]</scope>
    <source>
        <strain evidence="2 3">AlHP1</strain>
    </source>
</reference>
<accession>A0ABR3Q056</accession>
<evidence type="ECO:0000313" key="2">
    <source>
        <dbReference type="EMBL" id="KAL1408113.1"/>
    </source>
</evidence>
<feature type="compositionally biased region" description="Polar residues" evidence="1">
    <location>
        <begin position="9"/>
        <end position="21"/>
    </location>
</feature>
<feature type="compositionally biased region" description="Polar residues" evidence="1">
    <location>
        <begin position="37"/>
        <end position="54"/>
    </location>
</feature>
<proteinExistence type="predicted"/>
<protein>
    <submittedName>
        <fullName evidence="2">Uncharacterized protein</fullName>
    </submittedName>
</protein>
<organism evidence="2 3">
    <name type="scientific">Vanrija albida</name>
    <dbReference type="NCBI Taxonomy" id="181172"/>
    <lineage>
        <taxon>Eukaryota</taxon>
        <taxon>Fungi</taxon>
        <taxon>Dikarya</taxon>
        <taxon>Basidiomycota</taxon>
        <taxon>Agaricomycotina</taxon>
        <taxon>Tremellomycetes</taxon>
        <taxon>Trichosporonales</taxon>
        <taxon>Trichosporonaceae</taxon>
        <taxon>Vanrija</taxon>
    </lineage>
</organism>
<comment type="caution">
    <text evidence="2">The sequence shown here is derived from an EMBL/GenBank/DDBJ whole genome shotgun (WGS) entry which is preliminary data.</text>
</comment>
<evidence type="ECO:0000313" key="3">
    <source>
        <dbReference type="Proteomes" id="UP001565368"/>
    </source>
</evidence>
<dbReference type="EMBL" id="JBBXJM010000004">
    <property type="protein sequence ID" value="KAL1408113.1"/>
    <property type="molecule type" value="Genomic_DNA"/>
</dbReference>
<name>A0ABR3Q056_9TREE</name>
<keyword evidence="3" id="KW-1185">Reference proteome</keyword>
<dbReference type="GeneID" id="95985959"/>
<gene>
    <name evidence="2" type="ORF">Q8F55_004916</name>
</gene>
<dbReference type="Proteomes" id="UP001565368">
    <property type="component" value="Unassembled WGS sequence"/>
</dbReference>
<dbReference type="RefSeq" id="XP_069208057.1">
    <property type="nucleotide sequence ID" value="XM_069353415.1"/>
</dbReference>
<feature type="region of interest" description="Disordered" evidence="1">
    <location>
        <begin position="1"/>
        <end position="54"/>
    </location>
</feature>
<evidence type="ECO:0000256" key="1">
    <source>
        <dbReference type="SAM" id="MobiDB-lite"/>
    </source>
</evidence>